<feature type="transmembrane region" description="Helical" evidence="6">
    <location>
        <begin position="39"/>
        <end position="62"/>
    </location>
</feature>
<evidence type="ECO:0000259" key="7">
    <source>
        <dbReference type="Pfam" id="PF04138"/>
    </source>
</evidence>
<organism evidence="8 9">
    <name type="scientific">Candidatus Thermofonsia Clade 1 bacterium</name>
    <dbReference type="NCBI Taxonomy" id="2364210"/>
    <lineage>
        <taxon>Bacteria</taxon>
        <taxon>Bacillati</taxon>
        <taxon>Chloroflexota</taxon>
        <taxon>Candidatus Thermofontia</taxon>
        <taxon>Candidatus Thermofonsia Clade 1</taxon>
    </lineage>
</organism>
<feature type="domain" description="GtrA/DPMS transmembrane" evidence="7">
    <location>
        <begin position="38"/>
        <end position="183"/>
    </location>
</feature>
<evidence type="ECO:0000256" key="4">
    <source>
        <dbReference type="ARBA" id="ARBA00022989"/>
    </source>
</evidence>
<feature type="transmembrane region" description="Helical" evidence="6">
    <location>
        <begin position="111"/>
        <end position="134"/>
    </location>
</feature>
<dbReference type="AlphaFoldDB" id="A0A2M8P1V7"/>
<dbReference type="GO" id="GO:0005886">
    <property type="term" value="C:plasma membrane"/>
    <property type="evidence" value="ECO:0007669"/>
    <property type="project" value="TreeGrafter"/>
</dbReference>
<comment type="caution">
    <text evidence="8">The sequence shown here is derived from an EMBL/GenBank/DDBJ whole genome shotgun (WGS) entry which is preliminary data.</text>
</comment>
<protein>
    <recommendedName>
        <fullName evidence="7">GtrA/DPMS transmembrane domain-containing protein</fullName>
    </recommendedName>
</protein>
<feature type="transmembrane region" description="Helical" evidence="6">
    <location>
        <begin position="68"/>
        <end position="90"/>
    </location>
</feature>
<dbReference type="PANTHER" id="PTHR38459">
    <property type="entry name" value="PROPHAGE BACTOPRENOL-LINKED GLUCOSE TRANSLOCASE HOMOLOG"/>
    <property type="match status" value="1"/>
</dbReference>
<keyword evidence="3 6" id="KW-0812">Transmembrane</keyword>
<dbReference type="EMBL" id="PGTK01000003">
    <property type="protein sequence ID" value="PJF31541.1"/>
    <property type="molecule type" value="Genomic_DNA"/>
</dbReference>
<accession>A0A2M8P1V7</accession>
<dbReference type="PANTHER" id="PTHR38459:SF1">
    <property type="entry name" value="PROPHAGE BACTOPRENOL-LINKED GLUCOSE TRANSLOCASE HOMOLOG"/>
    <property type="match status" value="1"/>
</dbReference>
<dbReference type="InterPro" id="IPR051401">
    <property type="entry name" value="GtrA_CellWall_Glycosyl"/>
</dbReference>
<name>A0A2M8P1V7_9CHLR</name>
<reference evidence="8 9" key="1">
    <citation type="submission" date="2017-11" db="EMBL/GenBank/DDBJ databases">
        <title>Evolution of Phototrophy in the Chloroflexi Phylum Driven by Horizontal Gene Transfer.</title>
        <authorList>
            <person name="Ward L.M."/>
            <person name="Hemp J."/>
            <person name="Shih P.M."/>
            <person name="Mcglynn S.E."/>
            <person name="Fischer W."/>
        </authorList>
    </citation>
    <scope>NUCLEOTIDE SEQUENCE [LARGE SCALE GENOMIC DNA]</scope>
    <source>
        <strain evidence="8">CP2_2F</strain>
    </source>
</reference>
<keyword evidence="4 6" id="KW-1133">Transmembrane helix</keyword>
<proteinExistence type="inferred from homology"/>
<evidence type="ECO:0000313" key="8">
    <source>
        <dbReference type="EMBL" id="PJF31541.1"/>
    </source>
</evidence>
<comment type="subcellular location">
    <subcellularLocation>
        <location evidence="1">Membrane</location>
        <topology evidence="1">Multi-pass membrane protein</topology>
    </subcellularLocation>
</comment>
<feature type="transmembrane region" description="Helical" evidence="6">
    <location>
        <begin position="154"/>
        <end position="178"/>
    </location>
</feature>
<evidence type="ECO:0000256" key="1">
    <source>
        <dbReference type="ARBA" id="ARBA00004141"/>
    </source>
</evidence>
<sequence length="188" mass="21313">MNRSDSLPLAESERMGIIRRISIRFGGSKPRELERFLKFLVVGAMGALIDLGTTNFLMRFVFQVQDGQLLPVVTSAAIGFTLAVCSNFLWNRYWTYPDSRSRRVRYQLAQFFTVSAVGLGVRAGVVAVFSPIFADFVRYLAANHLVELNLADNVQWKLGANMAVIMALVIVALWNFFANRYWTYNDVK</sequence>
<dbReference type="GO" id="GO:0000271">
    <property type="term" value="P:polysaccharide biosynthetic process"/>
    <property type="evidence" value="ECO:0007669"/>
    <property type="project" value="InterPro"/>
</dbReference>
<evidence type="ECO:0000256" key="5">
    <source>
        <dbReference type="ARBA" id="ARBA00023136"/>
    </source>
</evidence>
<evidence type="ECO:0000256" key="2">
    <source>
        <dbReference type="ARBA" id="ARBA00009399"/>
    </source>
</evidence>
<dbReference type="Proteomes" id="UP000228921">
    <property type="component" value="Unassembled WGS sequence"/>
</dbReference>
<evidence type="ECO:0000313" key="9">
    <source>
        <dbReference type="Proteomes" id="UP000228921"/>
    </source>
</evidence>
<comment type="similarity">
    <text evidence="2">Belongs to the GtrA family.</text>
</comment>
<dbReference type="InterPro" id="IPR007267">
    <property type="entry name" value="GtrA_DPMS_TM"/>
</dbReference>
<keyword evidence="5 6" id="KW-0472">Membrane</keyword>
<evidence type="ECO:0000256" key="6">
    <source>
        <dbReference type="SAM" id="Phobius"/>
    </source>
</evidence>
<gene>
    <name evidence="8" type="ORF">CUN51_04215</name>
</gene>
<evidence type="ECO:0000256" key="3">
    <source>
        <dbReference type="ARBA" id="ARBA00022692"/>
    </source>
</evidence>
<dbReference type="Pfam" id="PF04138">
    <property type="entry name" value="GtrA_DPMS_TM"/>
    <property type="match status" value="1"/>
</dbReference>